<dbReference type="PANTHER" id="PTHR22604:SF105">
    <property type="entry name" value="TRANS-1,2-DIHYDROBENZENE-1,2-DIOL DEHYDROGENASE"/>
    <property type="match status" value="1"/>
</dbReference>
<gene>
    <name evidence="5" type="ORF">GCM10007874_16360</name>
</gene>
<dbReference type="InterPro" id="IPR000683">
    <property type="entry name" value="Gfo/Idh/MocA-like_OxRdtase_N"/>
</dbReference>
<dbReference type="Pfam" id="PF01408">
    <property type="entry name" value="GFO_IDH_MocA"/>
    <property type="match status" value="1"/>
</dbReference>
<feature type="domain" description="Gfo/Idh/MocA-like oxidoreductase N-terminal" evidence="3">
    <location>
        <begin position="5"/>
        <end position="120"/>
    </location>
</feature>
<evidence type="ECO:0000259" key="4">
    <source>
        <dbReference type="Pfam" id="PF22725"/>
    </source>
</evidence>
<dbReference type="SUPFAM" id="SSF55347">
    <property type="entry name" value="Glyceraldehyde-3-phosphate dehydrogenase-like, C-terminal domain"/>
    <property type="match status" value="1"/>
</dbReference>
<proteinExistence type="inferred from homology"/>
<reference evidence="6" key="1">
    <citation type="journal article" date="2019" name="Int. J. Syst. Evol. Microbiol.">
        <title>The Global Catalogue of Microorganisms (GCM) 10K type strain sequencing project: providing services to taxonomists for standard genome sequencing and annotation.</title>
        <authorList>
            <consortium name="The Broad Institute Genomics Platform"/>
            <consortium name="The Broad Institute Genome Sequencing Center for Infectious Disease"/>
            <person name="Wu L."/>
            <person name="Ma J."/>
        </authorList>
    </citation>
    <scope>NUCLEOTIDE SEQUENCE [LARGE SCALE GENOMIC DNA]</scope>
    <source>
        <strain evidence="6">NBRC 101365</strain>
    </source>
</reference>
<keyword evidence="2" id="KW-0560">Oxidoreductase</keyword>
<keyword evidence="6" id="KW-1185">Reference proteome</keyword>
<dbReference type="InterPro" id="IPR050984">
    <property type="entry name" value="Gfo/Idh/MocA_domain"/>
</dbReference>
<protein>
    <submittedName>
        <fullName evidence="5">Oxidoreductase</fullName>
    </submittedName>
</protein>
<dbReference type="PANTHER" id="PTHR22604">
    <property type="entry name" value="OXIDOREDUCTASES"/>
    <property type="match status" value="1"/>
</dbReference>
<evidence type="ECO:0000259" key="3">
    <source>
        <dbReference type="Pfam" id="PF01408"/>
    </source>
</evidence>
<evidence type="ECO:0000313" key="6">
    <source>
        <dbReference type="Proteomes" id="UP001156882"/>
    </source>
</evidence>
<dbReference type="SUPFAM" id="SSF51735">
    <property type="entry name" value="NAD(P)-binding Rossmann-fold domains"/>
    <property type="match status" value="1"/>
</dbReference>
<dbReference type="EMBL" id="BSPC01000014">
    <property type="protein sequence ID" value="GLS18619.1"/>
    <property type="molecule type" value="Genomic_DNA"/>
</dbReference>
<dbReference type="Pfam" id="PF22725">
    <property type="entry name" value="GFO_IDH_MocA_C3"/>
    <property type="match status" value="1"/>
</dbReference>
<comment type="caution">
    <text evidence="5">The sequence shown here is derived from an EMBL/GenBank/DDBJ whole genome shotgun (WGS) entry which is preliminary data.</text>
</comment>
<evidence type="ECO:0000256" key="2">
    <source>
        <dbReference type="ARBA" id="ARBA00023002"/>
    </source>
</evidence>
<dbReference type="Gene3D" id="3.40.50.720">
    <property type="entry name" value="NAD(P)-binding Rossmann-like Domain"/>
    <property type="match status" value="1"/>
</dbReference>
<sequence length="327" mass="35883">MATRLNWGILGTGWIADLFVKDLQLTGHKVAAVGSRGQVGADRFAKTFGIPNAHGSYRTLCDDPEVDLIYVATPHPMHAENAIMALEAGKHVLVEKPFTINAGEARRIVDLAKARKLVVLEAMWTRFLPHMVRVREILTSGVLGKVYSVIADHTRDLPDDPAHRLNALELGGGALLDLGIYPISFAWDVLGKPEEIVSMARFKQTGADAEVATIFRHAGGAMSTTISTSDNGGLNVAVVLGTEARIEFAATWYMPTSFRVIDRHEKVLETCSFDVPGRGMQYQADEIERLVREGRLAGDILPPDETVGIMETLDTIRRQIGLRYPTE</sequence>
<feature type="domain" description="GFO/IDH/MocA-like oxidoreductase" evidence="4">
    <location>
        <begin position="132"/>
        <end position="247"/>
    </location>
</feature>
<accession>A0ABQ6CFP2</accession>
<dbReference type="InterPro" id="IPR055170">
    <property type="entry name" value="GFO_IDH_MocA-like_dom"/>
</dbReference>
<dbReference type="Gene3D" id="3.30.360.10">
    <property type="entry name" value="Dihydrodipicolinate Reductase, domain 2"/>
    <property type="match status" value="1"/>
</dbReference>
<evidence type="ECO:0000313" key="5">
    <source>
        <dbReference type="EMBL" id="GLS18619.1"/>
    </source>
</evidence>
<organism evidence="5 6">
    <name type="scientific">Labrys miyagiensis</name>
    <dbReference type="NCBI Taxonomy" id="346912"/>
    <lineage>
        <taxon>Bacteria</taxon>
        <taxon>Pseudomonadati</taxon>
        <taxon>Pseudomonadota</taxon>
        <taxon>Alphaproteobacteria</taxon>
        <taxon>Hyphomicrobiales</taxon>
        <taxon>Xanthobacteraceae</taxon>
        <taxon>Labrys</taxon>
    </lineage>
</organism>
<evidence type="ECO:0000256" key="1">
    <source>
        <dbReference type="ARBA" id="ARBA00010928"/>
    </source>
</evidence>
<name>A0ABQ6CFP2_9HYPH</name>
<dbReference type="InterPro" id="IPR036291">
    <property type="entry name" value="NAD(P)-bd_dom_sf"/>
</dbReference>
<comment type="similarity">
    <text evidence="1">Belongs to the Gfo/Idh/MocA family.</text>
</comment>
<dbReference type="Proteomes" id="UP001156882">
    <property type="component" value="Unassembled WGS sequence"/>
</dbReference>